<name>A0A3N4INV4_ASCIM</name>
<protein>
    <submittedName>
        <fullName evidence="1">Uncharacterized protein</fullName>
    </submittedName>
</protein>
<gene>
    <name evidence="1" type="ORF">BJ508DRAFT_302278</name>
</gene>
<evidence type="ECO:0000313" key="1">
    <source>
        <dbReference type="EMBL" id="RPA85891.1"/>
    </source>
</evidence>
<keyword evidence="2" id="KW-1185">Reference proteome</keyword>
<organism evidence="1 2">
    <name type="scientific">Ascobolus immersus RN42</name>
    <dbReference type="NCBI Taxonomy" id="1160509"/>
    <lineage>
        <taxon>Eukaryota</taxon>
        <taxon>Fungi</taxon>
        <taxon>Dikarya</taxon>
        <taxon>Ascomycota</taxon>
        <taxon>Pezizomycotina</taxon>
        <taxon>Pezizomycetes</taxon>
        <taxon>Pezizales</taxon>
        <taxon>Ascobolaceae</taxon>
        <taxon>Ascobolus</taxon>
    </lineage>
</organism>
<dbReference type="Proteomes" id="UP000275078">
    <property type="component" value="Unassembled WGS sequence"/>
</dbReference>
<reference evidence="1 2" key="1">
    <citation type="journal article" date="2018" name="Nat. Ecol. Evol.">
        <title>Pezizomycetes genomes reveal the molecular basis of ectomycorrhizal truffle lifestyle.</title>
        <authorList>
            <person name="Murat C."/>
            <person name="Payen T."/>
            <person name="Noel B."/>
            <person name="Kuo A."/>
            <person name="Morin E."/>
            <person name="Chen J."/>
            <person name="Kohler A."/>
            <person name="Krizsan K."/>
            <person name="Balestrini R."/>
            <person name="Da Silva C."/>
            <person name="Montanini B."/>
            <person name="Hainaut M."/>
            <person name="Levati E."/>
            <person name="Barry K.W."/>
            <person name="Belfiori B."/>
            <person name="Cichocki N."/>
            <person name="Clum A."/>
            <person name="Dockter R.B."/>
            <person name="Fauchery L."/>
            <person name="Guy J."/>
            <person name="Iotti M."/>
            <person name="Le Tacon F."/>
            <person name="Lindquist E.A."/>
            <person name="Lipzen A."/>
            <person name="Malagnac F."/>
            <person name="Mello A."/>
            <person name="Molinier V."/>
            <person name="Miyauchi S."/>
            <person name="Poulain J."/>
            <person name="Riccioni C."/>
            <person name="Rubini A."/>
            <person name="Sitrit Y."/>
            <person name="Splivallo R."/>
            <person name="Traeger S."/>
            <person name="Wang M."/>
            <person name="Zifcakova L."/>
            <person name="Wipf D."/>
            <person name="Zambonelli A."/>
            <person name="Paolocci F."/>
            <person name="Nowrousian M."/>
            <person name="Ottonello S."/>
            <person name="Baldrian P."/>
            <person name="Spatafora J.W."/>
            <person name="Henrissat B."/>
            <person name="Nagy L.G."/>
            <person name="Aury J.M."/>
            <person name="Wincker P."/>
            <person name="Grigoriev I.V."/>
            <person name="Bonfante P."/>
            <person name="Martin F.M."/>
        </authorList>
    </citation>
    <scope>NUCLEOTIDE SEQUENCE [LARGE SCALE GENOMIC DNA]</scope>
    <source>
        <strain evidence="1 2">RN42</strain>
    </source>
</reference>
<accession>A0A3N4INV4</accession>
<sequence>MQTSDNESSQLSSALIIRSPFTETTSNYDHINALINYIQNTAPPPPLPPHQQARLLLQASKATITKGAHPPSADLSQYFQTYGINLPLPTFSDNPRSPPHDLLQGALCITLLAASTLLPRTWMFASSLSKHLMQRFIATHPDGYKWEIPQHPSAVFPIVDCQNIINFERRAILFFL</sequence>
<proteinExistence type="predicted"/>
<dbReference type="AlphaFoldDB" id="A0A3N4INV4"/>
<evidence type="ECO:0000313" key="2">
    <source>
        <dbReference type="Proteomes" id="UP000275078"/>
    </source>
</evidence>
<dbReference type="EMBL" id="ML119651">
    <property type="protein sequence ID" value="RPA85891.1"/>
    <property type="molecule type" value="Genomic_DNA"/>
</dbReference>